<dbReference type="Gene3D" id="1.10.472.80">
    <property type="entry name" value="Ypt/Rab-GAP domain of gyp1p, domain 3"/>
    <property type="match status" value="1"/>
</dbReference>
<dbReference type="GO" id="GO:0005096">
    <property type="term" value="F:GTPase activator activity"/>
    <property type="evidence" value="ECO:0007669"/>
    <property type="project" value="UniProtKB-KW"/>
</dbReference>
<dbReference type="PROSITE" id="PS50086">
    <property type="entry name" value="TBC_RABGAP"/>
    <property type="match status" value="1"/>
</dbReference>
<evidence type="ECO:0000313" key="5">
    <source>
        <dbReference type="Proteomes" id="UP000298030"/>
    </source>
</evidence>
<reference evidence="4 5" key="1">
    <citation type="journal article" date="2019" name="Nat. Ecol. Evol.">
        <title>Megaphylogeny resolves global patterns of mushroom evolution.</title>
        <authorList>
            <person name="Varga T."/>
            <person name="Krizsan K."/>
            <person name="Foldi C."/>
            <person name="Dima B."/>
            <person name="Sanchez-Garcia M."/>
            <person name="Sanchez-Ramirez S."/>
            <person name="Szollosi G.J."/>
            <person name="Szarkandi J.G."/>
            <person name="Papp V."/>
            <person name="Albert L."/>
            <person name="Andreopoulos W."/>
            <person name="Angelini C."/>
            <person name="Antonin V."/>
            <person name="Barry K.W."/>
            <person name="Bougher N.L."/>
            <person name="Buchanan P."/>
            <person name="Buyck B."/>
            <person name="Bense V."/>
            <person name="Catcheside P."/>
            <person name="Chovatia M."/>
            <person name="Cooper J."/>
            <person name="Damon W."/>
            <person name="Desjardin D."/>
            <person name="Finy P."/>
            <person name="Geml J."/>
            <person name="Haridas S."/>
            <person name="Hughes K."/>
            <person name="Justo A."/>
            <person name="Karasinski D."/>
            <person name="Kautmanova I."/>
            <person name="Kiss B."/>
            <person name="Kocsube S."/>
            <person name="Kotiranta H."/>
            <person name="LaButti K.M."/>
            <person name="Lechner B.E."/>
            <person name="Liimatainen K."/>
            <person name="Lipzen A."/>
            <person name="Lukacs Z."/>
            <person name="Mihaltcheva S."/>
            <person name="Morgado L.N."/>
            <person name="Niskanen T."/>
            <person name="Noordeloos M.E."/>
            <person name="Ohm R.A."/>
            <person name="Ortiz-Santana B."/>
            <person name="Ovrebo C."/>
            <person name="Racz N."/>
            <person name="Riley R."/>
            <person name="Savchenko A."/>
            <person name="Shiryaev A."/>
            <person name="Soop K."/>
            <person name="Spirin V."/>
            <person name="Szebenyi C."/>
            <person name="Tomsovsky M."/>
            <person name="Tulloss R.E."/>
            <person name="Uehling J."/>
            <person name="Grigoriev I.V."/>
            <person name="Vagvolgyi C."/>
            <person name="Papp T."/>
            <person name="Martin F.M."/>
            <person name="Miettinen O."/>
            <person name="Hibbett D.S."/>
            <person name="Nagy L.G."/>
        </authorList>
    </citation>
    <scope>NUCLEOTIDE SEQUENCE [LARGE SCALE GENOMIC DNA]</scope>
    <source>
        <strain evidence="4 5">FP101781</strain>
    </source>
</reference>
<evidence type="ECO:0000256" key="1">
    <source>
        <dbReference type="ARBA" id="ARBA00022468"/>
    </source>
</evidence>
<dbReference type="SUPFAM" id="SSF47923">
    <property type="entry name" value="Ypt/Rab-GAP domain of gyp1p"/>
    <property type="match status" value="2"/>
</dbReference>
<feature type="domain" description="Rab-GAP TBC" evidence="3">
    <location>
        <begin position="6"/>
        <end position="224"/>
    </location>
</feature>
<dbReference type="GO" id="GO:0005737">
    <property type="term" value="C:cytoplasm"/>
    <property type="evidence" value="ECO:0007669"/>
    <property type="project" value="UniProtKB-ARBA"/>
</dbReference>
<dbReference type="InterPro" id="IPR000195">
    <property type="entry name" value="Rab-GAP-TBC_dom"/>
</dbReference>
<dbReference type="Gene3D" id="1.10.8.270">
    <property type="entry name" value="putative rabgap domain of human tbc1 domain family member 14 like domains"/>
    <property type="match status" value="1"/>
</dbReference>
<name>A0A4Y7TPH3_COPMI</name>
<protein>
    <submittedName>
        <fullName evidence="4">TBC1 domain family member 5 isoform crab</fullName>
    </submittedName>
</protein>
<dbReference type="AlphaFoldDB" id="A0A4Y7TPH3"/>
<feature type="compositionally biased region" description="Polar residues" evidence="2">
    <location>
        <begin position="332"/>
        <end position="353"/>
    </location>
</feature>
<sequence>MNNPLSLHNENPWHEWFAALELKKTILQDVERTFPDITFFREDNVQDELTNILLIYSLTHPSIGYRQGMHELLAPLYHAVYFDSVAEGSSVEPELQQLCSRKYVGADSWALFDSVMQGVSTWYEWQEPDPRTAGRRQASLSGHVHLVIPEGQNGIQPYIAPIVKACNKIQNEMLKKCDPALWKSMQNAGIEPQIYGIRWLRMLFTREFPMADSMKLWDGLFACDPTLDLALWICVAMLIRVRNQLIPADYNGQLTTLLRYPAPPERLSPATVHHACLLLQQALFLQMAPNPASSATVAMENRTAFNTPIEVPEPASASSQRRPQMPRYQSGFLQRSTNGEGSSMGHTRQSSSPAIGIPEMLARGLLERGESLGINKTLYSAVAELKVRDKVFFTVSGC</sequence>
<dbReference type="PANTHER" id="PTHR22957:SF337">
    <property type="entry name" value="TBC1 DOMAIN FAMILY MEMBER 5"/>
    <property type="match status" value="1"/>
</dbReference>
<comment type="caution">
    <text evidence="4">The sequence shown here is derived from an EMBL/GenBank/DDBJ whole genome shotgun (WGS) entry which is preliminary data.</text>
</comment>
<dbReference type="SMART" id="SM00164">
    <property type="entry name" value="TBC"/>
    <property type="match status" value="1"/>
</dbReference>
<evidence type="ECO:0000259" key="3">
    <source>
        <dbReference type="PROSITE" id="PS50086"/>
    </source>
</evidence>
<dbReference type="Proteomes" id="UP000298030">
    <property type="component" value="Unassembled WGS sequence"/>
</dbReference>
<gene>
    <name evidence="4" type="ORF">FA13DRAFT_1199749</name>
</gene>
<evidence type="ECO:0000256" key="2">
    <source>
        <dbReference type="SAM" id="MobiDB-lite"/>
    </source>
</evidence>
<dbReference type="FunFam" id="1.10.472.80:FF:000038">
    <property type="entry name" value="TBC1 domain family member 5"/>
    <property type="match status" value="1"/>
</dbReference>
<dbReference type="OrthoDB" id="27140at2759"/>
<keyword evidence="5" id="KW-1185">Reference proteome</keyword>
<dbReference type="Pfam" id="PF00566">
    <property type="entry name" value="RabGAP-TBC"/>
    <property type="match status" value="2"/>
</dbReference>
<dbReference type="EMBL" id="QPFP01000006">
    <property type="protein sequence ID" value="TEB35871.1"/>
    <property type="molecule type" value="Genomic_DNA"/>
</dbReference>
<dbReference type="InterPro" id="IPR035969">
    <property type="entry name" value="Rab-GAP_TBC_sf"/>
</dbReference>
<dbReference type="PANTHER" id="PTHR22957">
    <property type="entry name" value="TBC1 DOMAIN FAMILY MEMBER GTPASE-ACTIVATING PROTEIN"/>
    <property type="match status" value="1"/>
</dbReference>
<keyword evidence="1" id="KW-0343">GTPase activation</keyword>
<accession>A0A4Y7TPH3</accession>
<organism evidence="4 5">
    <name type="scientific">Coprinellus micaceus</name>
    <name type="common">Glistening ink-cap mushroom</name>
    <name type="synonym">Coprinus micaceus</name>
    <dbReference type="NCBI Taxonomy" id="71717"/>
    <lineage>
        <taxon>Eukaryota</taxon>
        <taxon>Fungi</taxon>
        <taxon>Dikarya</taxon>
        <taxon>Basidiomycota</taxon>
        <taxon>Agaricomycotina</taxon>
        <taxon>Agaricomycetes</taxon>
        <taxon>Agaricomycetidae</taxon>
        <taxon>Agaricales</taxon>
        <taxon>Agaricineae</taxon>
        <taxon>Psathyrellaceae</taxon>
        <taxon>Coprinellus</taxon>
    </lineage>
</organism>
<feature type="region of interest" description="Disordered" evidence="2">
    <location>
        <begin position="332"/>
        <end position="354"/>
    </location>
</feature>
<evidence type="ECO:0000313" key="4">
    <source>
        <dbReference type="EMBL" id="TEB35871.1"/>
    </source>
</evidence>
<dbReference type="STRING" id="71717.A0A4Y7TPH3"/>
<proteinExistence type="predicted"/>
<dbReference type="FunFam" id="1.10.8.270:FF:000011">
    <property type="entry name" value="TBC1 domain family member 5"/>
    <property type="match status" value="1"/>
</dbReference>